<evidence type="ECO:0000313" key="1">
    <source>
        <dbReference type="EMBL" id="CAI6368849.1"/>
    </source>
</evidence>
<comment type="caution">
    <text evidence="1">The sequence shown here is derived from an EMBL/GenBank/DDBJ whole genome shotgun (WGS) entry which is preliminary data.</text>
</comment>
<evidence type="ECO:0000313" key="2">
    <source>
        <dbReference type="Proteomes" id="UP001160148"/>
    </source>
</evidence>
<evidence type="ECO:0008006" key="3">
    <source>
        <dbReference type="Google" id="ProtNLM"/>
    </source>
</evidence>
<name>A0AAV0XJV7_9HEMI</name>
<reference evidence="1 2" key="1">
    <citation type="submission" date="2023-01" db="EMBL/GenBank/DDBJ databases">
        <authorList>
            <person name="Whitehead M."/>
        </authorList>
    </citation>
    <scope>NUCLEOTIDE SEQUENCE [LARGE SCALE GENOMIC DNA]</scope>
</reference>
<dbReference type="AlphaFoldDB" id="A0AAV0XJV7"/>
<proteinExistence type="predicted"/>
<dbReference type="Proteomes" id="UP001160148">
    <property type="component" value="Unassembled WGS sequence"/>
</dbReference>
<accession>A0AAV0XJV7</accession>
<sequence length="163" mass="18914">MLIDQGSWEADEIFADHNYNNSSVLCCIIYYTTGYVSKKIAKNTSCQICLSALKTNDKFADLPEAELINLKSKGGLTHPNLRLFQFLYKVEECFAKHCNQKNVFDLTVEDALRLKFSFPCFEHKNEIVTSILTNFIVMRMRQFAVQENRFDIKKADKRKKLPN</sequence>
<gene>
    <name evidence="1" type="ORF">MEUPH1_LOCUS23160</name>
</gene>
<protein>
    <recommendedName>
        <fullName evidence="3">Transposable element P transposase</fullName>
    </recommendedName>
</protein>
<organism evidence="1 2">
    <name type="scientific">Macrosiphum euphorbiae</name>
    <name type="common">potato aphid</name>
    <dbReference type="NCBI Taxonomy" id="13131"/>
    <lineage>
        <taxon>Eukaryota</taxon>
        <taxon>Metazoa</taxon>
        <taxon>Ecdysozoa</taxon>
        <taxon>Arthropoda</taxon>
        <taxon>Hexapoda</taxon>
        <taxon>Insecta</taxon>
        <taxon>Pterygota</taxon>
        <taxon>Neoptera</taxon>
        <taxon>Paraneoptera</taxon>
        <taxon>Hemiptera</taxon>
        <taxon>Sternorrhyncha</taxon>
        <taxon>Aphidomorpha</taxon>
        <taxon>Aphidoidea</taxon>
        <taxon>Aphididae</taxon>
        <taxon>Macrosiphini</taxon>
        <taxon>Macrosiphum</taxon>
    </lineage>
</organism>
<keyword evidence="2" id="KW-1185">Reference proteome</keyword>
<dbReference type="EMBL" id="CARXXK010000005">
    <property type="protein sequence ID" value="CAI6368849.1"/>
    <property type="molecule type" value="Genomic_DNA"/>
</dbReference>